<proteinExistence type="predicted"/>
<evidence type="ECO:0000313" key="2">
    <source>
        <dbReference type="EMBL" id="PVX52274.1"/>
    </source>
</evidence>
<sequence>MRKSIFLTVLAMLTVAFLFGQKADTEPTPTKPANCEENENFPAIGVPHEYEVEISGDGYDGTGTYNWYVTQNAGDLFTETNIVNSTNDYFDVKATDTEFSSYHKAGTTTKKIGLTWKAEALLNSNSKYFLVLKYEENNGTCDAMNMKVMKIEPLNQFKLDIDPVEDEAGTAFGAGVSATVCAADVDGASFDATEDKVTYTYGENTLYYKVTASGFAGDWKPQISLPALSSTGDQKYVSAQWAVQGTDTWVDFNGLSQDASAQTLSSTTVATIPTDASGATPSETYIYKIVIDNERFETLANQTLNVATDGTYGGTNNDALKDQTDDCSGDEGVFADKDDYTIKARPTVKATSGGFIQRVQ</sequence>
<evidence type="ECO:0000313" key="3">
    <source>
        <dbReference type="Proteomes" id="UP000251835"/>
    </source>
</evidence>
<gene>
    <name evidence="2" type="ORF">C7377_0583</name>
</gene>
<comment type="caution">
    <text evidence="2">The sequence shown here is derived from an EMBL/GenBank/DDBJ whole genome shotgun (WGS) entry which is preliminary data.</text>
</comment>
<accession>A0A7L4UT76</accession>
<feature type="chain" id="PRO_5029613001" evidence="1">
    <location>
        <begin position="23"/>
        <end position="360"/>
    </location>
</feature>
<dbReference type="Proteomes" id="UP000251835">
    <property type="component" value="Unassembled WGS sequence"/>
</dbReference>
<dbReference type="RefSeq" id="WP_116495818.1">
    <property type="nucleotide sequence ID" value="NZ_QENZ01000003.1"/>
</dbReference>
<keyword evidence="1" id="KW-0732">Signal</keyword>
<dbReference type="AlphaFoldDB" id="A0A7L4UT76"/>
<reference evidence="2 3" key="1">
    <citation type="submission" date="2018-05" db="EMBL/GenBank/DDBJ databases">
        <title>Genomic Encyclopedia of Type Strains, Phase IV (KMG-IV): sequencing the most valuable type-strain genomes for metagenomic binning, comparative biology and taxonomic classification.</title>
        <authorList>
            <person name="Goeker M."/>
        </authorList>
    </citation>
    <scope>NUCLEOTIDE SEQUENCE [LARGE SCALE GENOMIC DNA]</scope>
    <source>
        <strain evidence="2 3">DSM 28579</strain>
    </source>
</reference>
<name>A0A7L4UT76_BALHA</name>
<evidence type="ECO:0000256" key="1">
    <source>
        <dbReference type="SAM" id="SignalP"/>
    </source>
</evidence>
<organism evidence="2 3">
    <name type="scientific">Balneicella halophila</name>
    <dbReference type="NCBI Taxonomy" id="1537566"/>
    <lineage>
        <taxon>Bacteria</taxon>
        <taxon>Pseudomonadati</taxon>
        <taxon>Bacteroidota</taxon>
        <taxon>Bacteroidia</taxon>
        <taxon>Bacteroidales</taxon>
        <taxon>Balneicellaceae</taxon>
        <taxon>Balneicella</taxon>
    </lineage>
</organism>
<dbReference type="OrthoDB" id="1118785at2"/>
<dbReference type="EMBL" id="QENZ01000003">
    <property type="protein sequence ID" value="PVX52274.1"/>
    <property type="molecule type" value="Genomic_DNA"/>
</dbReference>
<protein>
    <submittedName>
        <fullName evidence="2">Uncharacterized protein</fullName>
    </submittedName>
</protein>
<keyword evidence="3" id="KW-1185">Reference proteome</keyword>
<feature type="signal peptide" evidence="1">
    <location>
        <begin position="1"/>
        <end position="22"/>
    </location>
</feature>